<comment type="similarity">
    <text evidence="3">Belongs to the AIG1 family.</text>
</comment>
<comment type="catalytic activity">
    <reaction evidence="14">
        <text>13-(9Z-octadecenoyloxy)-octadecanoate + H2O = 13-hydroxy-octadecanoate + (9Z)-octadecenoate + H(+)</text>
        <dbReference type="Rhea" id="RHEA:52064"/>
        <dbReference type="ChEBI" id="CHEBI:15377"/>
        <dbReference type="ChEBI" id="CHEBI:15378"/>
        <dbReference type="ChEBI" id="CHEBI:30823"/>
        <dbReference type="ChEBI" id="CHEBI:136303"/>
        <dbReference type="ChEBI" id="CHEBI:136304"/>
    </reaction>
    <physiologicalReaction direction="left-to-right" evidence="14">
        <dbReference type="Rhea" id="RHEA:52065"/>
    </physiologicalReaction>
</comment>
<comment type="catalytic activity">
    <reaction evidence="12">
        <text>9-(9Z-octadecenoyloxy)-octadecanoate + H2O = 9-hydroxy-octadecanoate + (9Z)-octadecenoate + H(+)</text>
        <dbReference type="Rhea" id="RHEA:52048"/>
        <dbReference type="ChEBI" id="CHEBI:15377"/>
        <dbReference type="ChEBI" id="CHEBI:15378"/>
        <dbReference type="ChEBI" id="CHEBI:30823"/>
        <dbReference type="ChEBI" id="CHEBI:136282"/>
        <dbReference type="ChEBI" id="CHEBI:136286"/>
    </reaction>
    <physiologicalReaction direction="left-to-right" evidence="12">
        <dbReference type="Rhea" id="RHEA:52049"/>
    </physiologicalReaction>
</comment>
<comment type="caution">
    <text evidence="18">The sequence shown here is derived from an EMBL/GenBank/DDBJ whole genome shotgun (WGS) entry which is preliminary data.</text>
</comment>
<keyword evidence="6 17" id="KW-0472">Membrane</keyword>
<comment type="catalytic activity">
    <reaction evidence="15">
        <text>13-(9Z-hexadecenoyloxy)-octadecanoate + H2O = 13-hydroxy-octadecanoate + (9Z)-hexadecenoate + H(+)</text>
        <dbReference type="Rhea" id="RHEA:52076"/>
        <dbReference type="ChEBI" id="CHEBI:15377"/>
        <dbReference type="ChEBI" id="CHEBI:15378"/>
        <dbReference type="ChEBI" id="CHEBI:32372"/>
        <dbReference type="ChEBI" id="CHEBI:136304"/>
        <dbReference type="ChEBI" id="CHEBI:136315"/>
    </reaction>
    <physiologicalReaction direction="left-to-right" evidence="15">
        <dbReference type="Rhea" id="RHEA:52077"/>
    </physiologicalReaction>
</comment>
<evidence type="ECO:0000256" key="10">
    <source>
        <dbReference type="ARBA" id="ARBA00048680"/>
    </source>
</evidence>
<evidence type="ECO:0000256" key="1">
    <source>
        <dbReference type="ARBA" id="ARBA00000923"/>
    </source>
</evidence>
<dbReference type="InterPro" id="IPR006838">
    <property type="entry name" value="ADTRP_AIG1"/>
</dbReference>
<evidence type="ECO:0000256" key="14">
    <source>
        <dbReference type="ARBA" id="ARBA00049296"/>
    </source>
</evidence>
<dbReference type="OrthoDB" id="1898221at2759"/>
<accession>A0A7I8X1N3</accession>
<evidence type="ECO:0000256" key="7">
    <source>
        <dbReference type="ARBA" id="ARBA00047368"/>
    </source>
</evidence>
<evidence type="ECO:0000256" key="9">
    <source>
        <dbReference type="ARBA" id="ARBA00047863"/>
    </source>
</evidence>
<evidence type="ECO:0000256" key="16">
    <source>
        <dbReference type="ARBA" id="ARBA00049428"/>
    </source>
</evidence>
<sequence length="215" mass="25494">MTVSLLFSAFCCITYLGAIYYDIYYMPRLGTEWWIAKLVMLTNIDLVIQAYYSFLLLLSHCGNPKLKRFKDFTFFTTAFPCGMATCLLFWILYLFDPESIMPKWIRDLIPFWMNHVTHTFPLIALTVDLFFAKHVAVNFSRGSLMVLLLFWVYFLLVVYIRFSWGYWLYPIFDMIGPLPSIIFILAAGFIFWGLFYIGYKAHYLTKNSWNHLKLQ</sequence>
<dbReference type="PANTHER" id="PTHR10989">
    <property type="entry name" value="ANDROGEN-INDUCED PROTEIN 1-RELATED"/>
    <property type="match status" value="1"/>
</dbReference>
<evidence type="ECO:0000256" key="3">
    <source>
        <dbReference type="ARBA" id="ARBA00009300"/>
    </source>
</evidence>
<evidence type="ECO:0000256" key="11">
    <source>
        <dbReference type="ARBA" id="ARBA00048701"/>
    </source>
</evidence>
<keyword evidence="4 17" id="KW-0812">Transmembrane</keyword>
<feature type="transmembrane region" description="Helical" evidence="17">
    <location>
        <begin position="144"/>
        <end position="169"/>
    </location>
</feature>
<comment type="catalytic activity">
    <reaction evidence="1">
        <text>9-(9Z-hexadecenoyloxy)-octadecanoate + H2O = (9Z)-hexadecenoate + 9-hydroxy-octadecanoate + H(+)</text>
        <dbReference type="Rhea" id="RHEA:52068"/>
        <dbReference type="ChEBI" id="CHEBI:15377"/>
        <dbReference type="ChEBI" id="CHEBI:15378"/>
        <dbReference type="ChEBI" id="CHEBI:32372"/>
        <dbReference type="ChEBI" id="CHEBI:136286"/>
        <dbReference type="ChEBI" id="CHEBI:136309"/>
    </reaction>
    <physiologicalReaction direction="left-to-right" evidence="1">
        <dbReference type="Rhea" id="RHEA:52069"/>
    </physiologicalReaction>
</comment>
<dbReference type="GO" id="GO:0016020">
    <property type="term" value="C:membrane"/>
    <property type="evidence" value="ECO:0007669"/>
    <property type="project" value="InterPro"/>
</dbReference>
<evidence type="ECO:0000313" key="19">
    <source>
        <dbReference type="Proteomes" id="UP000659654"/>
    </source>
</evidence>
<dbReference type="Proteomes" id="UP000659654">
    <property type="component" value="Unassembled WGS sequence"/>
</dbReference>
<name>A0A7I8X1N3_BURXY</name>
<comment type="catalytic activity">
    <reaction evidence="7">
        <text>12-hexadecanoyloxy-octadecanoate + H2O = 12-hydroxyoctadecanoate + hexadecanoate + H(+)</text>
        <dbReference type="Rhea" id="RHEA:52056"/>
        <dbReference type="ChEBI" id="CHEBI:7896"/>
        <dbReference type="ChEBI" id="CHEBI:15377"/>
        <dbReference type="ChEBI" id="CHEBI:15378"/>
        <dbReference type="ChEBI" id="CHEBI:83677"/>
        <dbReference type="ChEBI" id="CHEBI:84201"/>
    </reaction>
    <physiologicalReaction direction="left-to-right" evidence="7">
        <dbReference type="Rhea" id="RHEA:52057"/>
    </physiologicalReaction>
</comment>
<dbReference type="GO" id="GO:0012505">
    <property type="term" value="C:endomembrane system"/>
    <property type="evidence" value="ECO:0007669"/>
    <property type="project" value="UniProtKB-SubCell"/>
</dbReference>
<dbReference type="EMBL" id="CAJFDI010000006">
    <property type="protein sequence ID" value="CAD5234575.1"/>
    <property type="molecule type" value="Genomic_DNA"/>
</dbReference>
<evidence type="ECO:0000256" key="6">
    <source>
        <dbReference type="ARBA" id="ARBA00023136"/>
    </source>
</evidence>
<feature type="transmembrane region" description="Helical" evidence="17">
    <location>
        <begin position="72"/>
        <end position="95"/>
    </location>
</feature>
<organism evidence="18 19">
    <name type="scientific">Bursaphelenchus xylophilus</name>
    <name type="common">Pinewood nematode worm</name>
    <name type="synonym">Aphelenchoides xylophilus</name>
    <dbReference type="NCBI Taxonomy" id="6326"/>
    <lineage>
        <taxon>Eukaryota</taxon>
        <taxon>Metazoa</taxon>
        <taxon>Ecdysozoa</taxon>
        <taxon>Nematoda</taxon>
        <taxon>Chromadorea</taxon>
        <taxon>Rhabditida</taxon>
        <taxon>Tylenchina</taxon>
        <taxon>Tylenchomorpha</taxon>
        <taxon>Aphelenchoidea</taxon>
        <taxon>Aphelenchoididae</taxon>
        <taxon>Bursaphelenchus</taxon>
    </lineage>
</organism>
<evidence type="ECO:0000256" key="13">
    <source>
        <dbReference type="ARBA" id="ARBA00049221"/>
    </source>
</evidence>
<gene>
    <name evidence="18" type="ORF">BXYJ_LOCUS14666</name>
</gene>
<evidence type="ECO:0000256" key="4">
    <source>
        <dbReference type="ARBA" id="ARBA00022692"/>
    </source>
</evidence>
<feature type="transmembrane region" description="Helical" evidence="17">
    <location>
        <begin position="181"/>
        <end position="199"/>
    </location>
</feature>
<protein>
    <submittedName>
        <fullName evidence="18">(pine wood nematode) hypothetical protein</fullName>
    </submittedName>
</protein>
<feature type="transmembrane region" description="Helical" evidence="17">
    <location>
        <begin position="34"/>
        <end position="60"/>
    </location>
</feature>
<keyword evidence="19" id="KW-1185">Reference proteome</keyword>
<reference evidence="18" key="1">
    <citation type="submission" date="2020-09" db="EMBL/GenBank/DDBJ databases">
        <authorList>
            <person name="Kikuchi T."/>
        </authorList>
    </citation>
    <scope>NUCLEOTIDE SEQUENCE</scope>
    <source>
        <strain evidence="18">Ka4C1</strain>
    </source>
</reference>
<evidence type="ECO:0000256" key="15">
    <source>
        <dbReference type="ARBA" id="ARBA00049322"/>
    </source>
</evidence>
<proteinExistence type="inferred from homology"/>
<comment type="catalytic activity">
    <reaction evidence="10">
        <text>12-octadecanoyloxy-octadecanoate + H2O = 12-hydroxyoctadecanoate + octadecanoate + H(+)</text>
        <dbReference type="Rhea" id="RHEA:52080"/>
        <dbReference type="ChEBI" id="CHEBI:15377"/>
        <dbReference type="ChEBI" id="CHEBI:15378"/>
        <dbReference type="ChEBI" id="CHEBI:25629"/>
        <dbReference type="ChEBI" id="CHEBI:84201"/>
        <dbReference type="ChEBI" id="CHEBI:136330"/>
    </reaction>
    <physiologicalReaction direction="left-to-right" evidence="10">
        <dbReference type="Rhea" id="RHEA:52081"/>
    </physiologicalReaction>
</comment>
<evidence type="ECO:0000256" key="12">
    <source>
        <dbReference type="ARBA" id="ARBA00048800"/>
    </source>
</evidence>
<dbReference type="EMBL" id="CAJFCV020000006">
    <property type="protein sequence ID" value="CAG9130440.1"/>
    <property type="molecule type" value="Genomic_DNA"/>
</dbReference>
<evidence type="ECO:0000256" key="17">
    <source>
        <dbReference type="SAM" id="Phobius"/>
    </source>
</evidence>
<comment type="catalytic activity">
    <reaction evidence="9">
        <text>9-hexadecanoyloxy-octadecanoate + H2O = 9-hydroxy-octadecanoate + hexadecanoate + H(+)</text>
        <dbReference type="Rhea" id="RHEA:52052"/>
        <dbReference type="ChEBI" id="CHEBI:7896"/>
        <dbReference type="ChEBI" id="CHEBI:15377"/>
        <dbReference type="ChEBI" id="CHEBI:15378"/>
        <dbReference type="ChEBI" id="CHEBI:83670"/>
        <dbReference type="ChEBI" id="CHEBI:136286"/>
    </reaction>
    <physiologicalReaction direction="left-to-right" evidence="9">
        <dbReference type="Rhea" id="RHEA:52053"/>
    </physiologicalReaction>
</comment>
<dbReference type="Pfam" id="PF04750">
    <property type="entry name" value="Far-17a_AIG1"/>
    <property type="match status" value="1"/>
</dbReference>
<evidence type="ECO:0000256" key="8">
    <source>
        <dbReference type="ARBA" id="ARBA00047427"/>
    </source>
</evidence>
<dbReference type="Proteomes" id="UP000582659">
    <property type="component" value="Unassembled WGS sequence"/>
</dbReference>
<comment type="subcellular location">
    <subcellularLocation>
        <location evidence="2">Endomembrane system</location>
        <topology evidence="2">Multi-pass membrane protein</topology>
    </subcellularLocation>
</comment>
<evidence type="ECO:0000256" key="2">
    <source>
        <dbReference type="ARBA" id="ARBA00004127"/>
    </source>
</evidence>
<comment type="catalytic activity">
    <reaction evidence="13">
        <text>9-octadecanoyloxy-octadecanoate + H2O = 9-hydroxy-octadecanoate + octadecanoate + H(+)</text>
        <dbReference type="Rhea" id="RHEA:52096"/>
        <dbReference type="ChEBI" id="CHEBI:15377"/>
        <dbReference type="ChEBI" id="CHEBI:15378"/>
        <dbReference type="ChEBI" id="CHEBI:25629"/>
        <dbReference type="ChEBI" id="CHEBI:136286"/>
        <dbReference type="ChEBI" id="CHEBI:136373"/>
    </reaction>
    <physiologicalReaction direction="left-to-right" evidence="13">
        <dbReference type="Rhea" id="RHEA:52097"/>
    </physiologicalReaction>
</comment>
<comment type="catalytic activity">
    <reaction evidence="16">
        <text>12-(9Z-hexadecenoyloxy)-octadecanoate + H2O = 12-hydroxyoctadecanoate + (9Z)-hexadecenoate + H(+)</text>
        <dbReference type="Rhea" id="RHEA:52072"/>
        <dbReference type="ChEBI" id="CHEBI:15377"/>
        <dbReference type="ChEBI" id="CHEBI:15378"/>
        <dbReference type="ChEBI" id="CHEBI:32372"/>
        <dbReference type="ChEBI" id="CHEBI:84201"/>
        <dbReference type="ChEBI" id="CHEBI:136312"/>
    </reaction>
    <physiologicalReaction direction="left-to-right" evidence="16">
        <dbReference type="Rhea" id="RHEA:52073"/>
    </physiologicalReaction>
</comment>
<evidence type="ECO:0000313" key="18">
    <source>
        <dbReference type="EMBL" id="CAD5234575.1"/>
    </source>
</evidence>
<dbReference type="PANTHER" id="PTHR10989:SF23">
    <property type="entry name" value="FAR-17A_AIG1-LIKE PROTEIN"/>
    <property type="match status" value="1"/>
</dbReference>
<comment type="catalytic activity">
    <reaction evidence="11">
        <text>12-(9Z-octadecenoyloxy)-octadecanoate + H2O = 12-hydroxyoctadecanoate + (9Z)-octadecenoate + H(+)</text>
        <dbReference type="Rhea" id="RHEA:52060"/>
        <dbReference type="ChEBI" id="CHEBI:15377"/>
        <dbReference type="ChEBI" id="CHEBI:15378"/>
        <dbReference type="ChEBI" id="CHEBI:30823"/>
        <dbReference type="ChEBI" id="CHEBI:84201"/>
        <dbReference type="ChEBI" id="CHEBI:136302"/>
    </reaction>
    <physiologicalReaction direction="left-to-right" evidence="11">
        <dbReference type="Rhea" id="RHEA:52061"/>
    </physiologicalReaction>
</comment>
<dbReference type="AlphaFoldDB" id="A0A7I8X1N3"/>
<feature type="transmembrane region" description="Helical" evidence="17">
    <location>
        <begin position="115"/>
        <end position="132"/>
    </location>
</feature>
<evidence type="ECO:0000256" key="5">
    <source>
        <dbReference type="ARBA" id="ARBA00022989"/>
    </source>
</evidence>
<keyword evidence="5 17" id="KW-1133">Transmembrane helix</keyword>
<comment type="catalytic activity">
    <reaction evidence="8">
        <text>13-octadecanoyloxy-octadecanoate + H2O = 13-hydroxy-octadecanoate + octadecanoate + H(+)</text>
        <dbReference type="Rhea" id="RHEA:52084"/>
        <dbReference type="ChEBI" id="CHEBI:15377"/>
        <dbReference type="ChEBI" id="CHEBI:15378"/>
        <dbReference type="ChEBI" id="CHEBI:25629"/>
        <dbReference type="ChEBI" id="CHEBI:136304"/>
        <dbReference type="ChEBI" id="CHEBI:136335"/>
    </reaction>
    <physiologicalReaction direction="left-to-right" evidence="8">
        <dbReference type="Rhea" id="RHEA:52085"/>
    </physiologicalReaction>
</comment>